<evidence type="ECO:0000313" key="11">
    <source>
        <dbReference type="Proteomes" id="UP000199352"/>
    </source>
</evidence>
<evidence type="ECO:0000256" key="5">
    <source>
        <dbReference type="ARBA" id="ARBA00022989"/>
    </source>
</evidence>
<feature type="transmembrane region" description="Helical" evidence="7">
    <location>
        <begin position="280"/>
        <end position="302"/>
    </location>
</feature>
<dbReference type="SUPFAM" id="SSF90123">
    <property type="entry name" value="ABC transporter transmembrane region"/>
    <property type="match status" value="1"/>
</dbReference>
<feature type="transmembrane region" description="Helical" evidence="7">
    <location>
        <begin position="243"/>
        <end position="268"/>
    </location>
</feature>
<feature type="transmembrane region" description="Helical" evidence="7">
    <location>
        <begin position="21"/>
        <end position="40"/>
    </location>
</feature>
<evidence type="ECO:0000256" key="1">
    <source>
        <dbReference type="ARBA" id="ARBA00004651"/>
    </source>
</evidence>
<reference evidence="11" key="1">
    <citation type="submission" date="2016-10" db="EMBL/GenBank/DDBJ databases">
        <authorList>
            <person name="Varghese N."/>
            <person name="Submissions S."/>
        </authorList>
    </citation>
    <scope>NUCLEOTIDE SEQUENCE [LARGE SCALE GENOMIC DNA]</scope>
    <source>
        <strain evidence="11">CGMCC 4.3525</strain>
    </source>
</reference>
<dbReference type="RefSeq" id="WP_089949539.1">
    <property type="nucleotide sequence ID" value="NZ_FOFR01000002.1"/>
</dbReference>
<gene>
    <name evidence="10" type="ORF">SAMN05216188_10259</name>
</gene>
<evidence type="ECO:0000256" key="4">
    <source>
        <dbReference type="ARBA" id="ARBA00022840"/>
    </source>
</evidence>
<keyword evidence="3" id="KW-0547">Nucleotide-binding</keyword>
<evidence type="ECO:0000256" key="2">
    <source>
        <dbReference type="ARBA" id="ARBA00022692"/>
    </source>
</evidence>
<protein>
    <submittedName>
        <fullName evidence="10">ATP-binding cassette, subfamily B</fullName>
    </submittedName>
</protein>
<dbReference type="InterPro" id="IPR017871">
    <property type="entry name" value="ABC_transporter-like_CS"/>
</dbReference>
<evidence type="ECO:0000259" key="9">
    <source>
        <dbReference type="PROSITE" id="PS50929"/>
    </source>
</evidence>
<dbReference type="InterPro" id="IPR036640">
    <property type="entry name" value="ABC1_TM_sf"/>
</dbReference>
<dbReference type="Gene3D" id="1.20.1560.10">
    <property type="entry name" value="ABC transporter type 1, transmembrane domain"/>
    <property type="match status" value="1"/>
</dbReference>
<dbReference type="GO" id="GO:0140359">
    <property type="term" value="F:ABC-type transporter activity"/>
    <property type="evidence" value="ECO:0007669"/>
    <property type="project" value="InterPro"/>
</dbReference>
<keyword evidence="2 7" id="KW-0812">Transmembrane</keyword>
<dbReference type="GO" id="GO:0005524">
    <property type="term" value="F:ATP binding"/>
    <property type="evidence" value="ECO:0007669"/>
    <property type="project" value="UniProtKB-KW"/>
</dbReference>
<dbReference type="GO" id="GO:0034040">
    <property type="term" value="F:ATPase-coupled lipid transmembrane transporter activity"/>
    <property type="evidence" value="ECO:0007669"/>
    <property type="project" value="TreeGrafter"/>
</dbReference>
<dbReference type="Pfam" id="PF00005">
    <property type="entry name" value="ABC_tran"/>
    <property type="match status" value="1"/>
</dbReference>
<evidence type="ECO:0000313" key="10">
    <source>
        <dbReference type="EMBL" id="SEQ09972.1"/>
    </source>
</evidence>
<dbReference type="SUPFAM" id="SSF52540">
    <property type="entry name" value="P-loop containing nucleoside triphosphate hydrolases"/>
    <property type="match status" value="1"/>
</dbReference>
<sequence>MRGVREALGLTWRASRIHTSVFVVLTLAVALVPVLVAWLMKLILDLLTQGNATVAEVLRISVVLAVAGLISGVLPQVIQYVHKELERRVGLVTLDRMFEAADGFVGLARFEDPVFVDRIRMAQQHGGATPGVVVTSVLSMLSNSLKALGFLASLVLLAVWLPFAVLASALPALVGEIWLAQRRAALQWKLGPVERRELFFSALLTNVQAAKEIRLFGIGSYLRDRMSAQRRRFNGETAKLDRTQLYVQFGVGVVTAGFAGGALVWAVLAAAGGKITVGDLSLVVASIAGVQAAALGVVRDLAASHKQLLLFRHYLEIVRSETDLPVPTDPVPVPPLRKAIEFRDVWFRYSPNHPWTLRGVSFSIEHGRALGLVGRNGAGKTTLVKLLCRMYDPERGAILWDGVDLRNLDPAELRLRIGAVFQDYMNYDLTAEENIGLGDLDHAGDRDRIKAAAANAGADGFVSALPRGYETLLSRLFFHGDAVNGTAGVTLSGGQWQRLALARAYLRGQRDLLVLDEPSSGLDAEAEYLVHRGLREHRMGRTSVLISHRLGAVRDADVLVVLDGGVVAELGTHDQLTAQNGLYAQMFASQAEGYRRTLTEAS</sequence>
<name>A0A1H9D906_9PSEU</name>
<feature type="transmembrane region" description="Helical" evidence="7">
    <location>
        <begin position="148"/>
        <end position="178"/>
    </location>
</feature>
<dbReference type="SMART" id="SM00382">
    <property type="entry name" value="AAA"/>
    <property type="match status" value="1"/>
</dbReference>
<dbReference type="AlphaFoldDB" id="A0A1H9D906"/>
<evidence type="ECO:0000256" key="6">
    <source>
        <dbReference type="ARBA" id="ARBA00023136"/>
    </source>
</evidence>
<dbReference type="InterPro" id="IPR003439">
    <property type="entry name" value="ABC_transporter-like_ATP-bd"/>
</dbReference>
<dbReference type="InterPro" id="IPR027417">
    <property type="entry name" value="P-loop_NTPase"/>
</dbReference>
<dbReference type="InterPro" id="IPR039421">
    <property type="entry name" value="Type_1_exporter"/>
</dbReference>
<keyword evidence="11" id="KW-1185">Reference proteome</keyword>
<dbReference type="PROSITE" id="PS50929">
    <property type="entry name" value="ABC_TM1F"/>
    <property type="match status" value="1"/>
</dbReference>
<dbReference type="PANTHER" id="PTHR24221:SF646">
    <property type="entry name" value="HAEMOLYSIN SECRETION ATP-BINDING PROTEIN"/>
    <property type="match status" value="1"/>
</dbReference>
<dbReference type="PANTHER" id="PTHR24221">
    <property type="entry name" value="ATP-BINDING CASSETTE SUB-FAMILY B"/>
    <property type="match status" value="1"/>
</dbReference>
<dbReference type="OrthoDB" id="9806127at2"/>
<evidence type="ECO:0000256" key="7">
    <source>
        <dbReference type="SAM" id="Phobius"/>
    </source>
</evidence>
<evidence type="ECO:0000259" key="8">
    <source>
        <dbReference type="PROSITE" id="PS50893"/>
    </source>
</evidence>
<keyword evidence="4 10" id="KW-0067">ATP-binding</keyword>
<dbReference type="EMBL" id="FOFR01000002">
    <property type="protein sequence ID" value="SEQ09972.1"/>
    <property type="molecule type" value="Genomic_DNA"/>
</dbReference>
<dbReference type="STRING" id="402600.SAMN05216188_10259"/>
<comment type="subcellular location">
    <subcellularLocation>
        <location evidence="1">Cell membrane</location>
        <topology evidence="1">Multi-pass membrane protein</topology>
    </subcellularLocation>
</comment>
<dbReference type="GO" id="GO:0005886">
    <property type="term" value="C:plasma membrane"/>
    <property type="evidence" value="ECO:0007669"/>
    <property type="project" value="UniProtKB-SubCell"/>
</dbReference>
<dbReference type="Gene3D" id="3.40.50.300">
    <property type="entry name" value="P-loop containing nucleotide triphosphate hydrolases"/>
    <property type="match status" value="1"/>
</dbReference>
<dbReference type="InterPro" id="IPR003593">
    <property type="entry name" value="AAA+_ATPase"/>
</dbReference>
<evidence type="ECO:0000256" key="3">
    <source>
        <dbReference type="ARBA" id="ARBA00022741"/>
    </source>
</evidence>
<proteinExistence type="predicted"/>
<feature type="domain" description="ABC transporter" evidence="8">
    <location>
        <begin position="340"/>
        <end position="589"/>
    </location>
</feature>
<organism evidence="10 11">
    <name type="scientific">Lentzea xinjiangensis</name>
    <dbReference type="NCBI Taxonomy" id="402600"/>
    <lineage>
        <taxon>Bacteria</taxon>
        <taxon>Bacillati</taxon>
        <taxon>Actinomycetota</taxon>
        <taxon>Actinomycetes</taxon>
        <taxon>Pseudonocardiales</taxon>
        <taxon>Pseudonocardiaceae</taxon>
        <taxon>Lentzea</taxon>
    </lineage>
</organism>
<accession>A0A1H9D906</accession>
<dbReference type="PROSITE" id="PS50893">
    <property type="entry name" value="ABC_TRANSPORTER_2"/>
    <property type="match status" value="1"/>
</dbReference>
<feature type="transmembrane region" description="Helical" evidence="7">
    <location>
        <begin position="60"/>
        <end position="78"/>
    </location>
</feature>
<dbReference type="GO" id="GO:0016887">
    <property type="term" value="F:ATP hydrolysis activity"/>
    <property type="evidence" value="ECO:0007669"/>
    <property type="project" value="InterPro"/>
</dbReference>
<dbReference type="Proteomes" id="UP000199352">
    <property type="component" value="Unassembled WGS sequence"/>
</dbReference>
<keyword evidence="6 7" id="KW-0472">Membrane</keyword>
<keyword evidence="5 7" id="KW-1133">Transmembrane helix</keyword>
<dbReference type="PROSITE" id="PS00211">
    <property type="entry name" value="ABC_TRANSPORTER_1"/>
    <property type="match status" value="1"/>
</dbReference>
<dbReference type="InterPro" id="IPR011527">
    <property type="entry name" value="ABC1_TM_dom"/>
</dbReference>
<feature type="domain" description="ABC transmembrane type-1" evidence="9">
    <location>
        <begin position="23"/>
        <end position="306"/>
    </location>
</feature>